<keyword evidence="1" id="KW-0175">Coiled coil</keyword>
<evidence type="ECO:0000256" key="2">
    <source>
        <dbReference type="SAM" id="MobiDB-lite"/>
    </source>
</evidence>
<proteinExistence type="predicted"/>
<dbReference type="STRING" id="658187.LDG_6460"/>
<dbReference type="EMBL" id="JH413813">
    <property type="protein sequence ID" value="EHL31529.1"/>
    <property type="molecule type" value="Genomic_DNA"/>
</dbReference>
<accession>G9EMJ3</accession>
<dbReference type="eggNOG" id="ENOG503122J">
    <property type="taxonomic scope" value="Bacteria"/>
</dbReference>
<feature type="region of interest" description="Disordered" evidence="2">
    <location>
        <begin position="300"/>
        <end position="324"/>
    </location>
</feature>
<feature type="region of interest" description="Disordered" evidence="2">
    <location>
        <begin position="359"/>
        <end position="385"/>
    </location>
</feature>
<dbReference type="RefSeq" id="WP_006870391.1">
    <property type="nucleotide sequence ID" value="NZ_JH413813.1"/>
</dbReference>
<dbReference type="InParanoid" id="G9EMJ3"/>
<feature type="coiled-coil region" evidence="1">
    <location>
        <begin position="212"/>
        <end position="295"/>
    </location>
</feature>
<dbReference type="HOGENOM" id="CLU_717272_0_0_6"/>
<gene>
    <name evidence="3" type="ORF">LDG_6460</name>
</gene>
<feature type="compositionally biased region" description="Polar residues" evidence="2">
    <location>
        <begin position="365"/>
        <end position="385"/>
    </location>
</feature>
<name>G9EMJ3_9GAMM</name>
<keyword evidence="4" id="KW-1185">Reference proteome</keyword>
<sequence length="385" mass="43885">MTRLDDLIISLTTILVCYHDSQTQVVKPRITEDDKFWSKSRQYAIDLLNEADYVMEIDKLNKACTSHYTGRLHFLDFIKDTIIDLKTKQNKDTPFDDNELEVYTKDIARLFIDFRELLKIPKSKHYDVQFKEVHGKTANISLPGLIDDSYTRSFTNFISSNKEEPLCNSGKLTTKILLDRFNIKATSSNEEMHQIAKILCQEHQDSLLAKENQKIKAELEQSQHKVAEQQSTNEKLTRKIAEQQSANEELNRKLAEQQSTNIELNRRIVEQQSLIKSLELRVAEQQSTNEALAHRIAEKLEEEPSKAQSSATAPQVKPNKEKALPTPMVFKGLFPGLRGTLPNVPSTFSPYQSYSVGLFMHPKNPHTTSSTPYRTPSQGGSSNGE</sequence>
<organism evidence="3 4">
    <name type="scientific">Legionella drancourtii LLAP12</name>
    <dbReference type="NCBI Taxonomy" id="658187"/>
    <lineage>
        <taxon>Bacteria</taxon>
        <taxon>Pseudomonadati</taxon>
        <taxon>Pseudomonadota</taxon>
        <taxon>Gammaproteobacteria</taxon>
        <taxon>Legionellales</taxon>
        <taxon>Legionellaceae</taxon>
        <taxon>Legionella</taxon>
    </lineage>
</organism>
<dbReference type="AlphaFoldDB" id="G9EMJ3"/>
<evidence type="ECO:0000313" key="4">
    <source>
        <dbReference type="Proteomes" id="UP000002770"/>
    </source>
</evidence>
<protein>
    <submittedName>
        <fullName evidence="3">Uncharacterized protein</fullName>
    </submittedName>
</protein>
<reference evidence="3 4" key="1">
    <citation type="journal article" date="2011" name="BMC Genomics">
        <title>Insight into cross-talk between intra-amoebal pathogens.</title>
        <authorList>
            <person name="Gimenez G."/>
            <person name="Bertelli C."/>
            <person name="Moliner C."/>
            <person name="Robert C."/>
            <person name="Raoult D."/>
            <person name="Fournier P.E."/>
            <person name="Greub G."/>
        </authorList>
    </citation>
    <scope>NUCLEOTIDE SEQUENCE [LARGE SCALE GENOMIC DNA]</scope>
    <source>
        <strain evidence="3 4">LLAP12</strain>
    </source>
</reference>
<dbReference type="Proteomes" id="UP000002770">
    <property type="component" value="Unassembled WGS sequence"/>
</dbReference>
<evidence type="ECO:0000313" key="3">
    <source>
        <dbReference type="EMBL" id="EHL31529.1"/>
    </source>
</evidence>
<dbReference type="OrthoDB" id="5654041at2"/>
<evidence type="ECO:0000256" key="1">
    <source>
        <dbReference type="SAM" id="Coils"/>
    </source>
</evidence>